<dbReference type="Proteomes" id="UP000618931">
    <property type="component" value="Unassembled WGS sequence"/>
</dbReference>
<feature type="transmembrane region" description="Helical" evidence="1">
    <location>
        <begin position="6"/>
        <end position="27"/>
    </location>
</feature>
<name>A0ABS0I2T7_9BACT</name>
<comment type="caution">
    <text evidence="2">The sequence shown here is derived from an EMBL/GenBank/DDBJ whole genome shotgun (WGS) entry which is preliminary data.</text>
</comment>
<reference evidence="2 3" key="1">
    <citation type="submission" date="2020-11" db="EMBL/GenBank/DDBJ databases">
        <authorList>
            <person name="Kim M.K."/>
        </authorList>
    </citation>
    <scope>NUCLEOTIDE SEQUENCE [LARGE SCALE GENOMIC DNA]</scope>
    <source>
        <strain evidence="2 3">BT662</strain>
    </source>
</reference>
<accession>A0ABS0I2T7</accession>
<keyword evidence="1" id="KW-1133">Transmembrane helix</keyword>
<keyword evidence="1" id="KW-0812">Transmembrane</keyword>
<gene>
    <name evidence="2" type="ORF">I2H31_09130</name>
</gene>
<keyword evidence="3" id="KW-1185">Reference proteome</keyword>
<proteinExistence type="predicted"/>
<dbReference type="EMBL" id="JADQDM010000003">
    <property type="protein sequence ID" value="MBF9221266.1"/>
    <property type="molecule type" value="Genomic_DNA"/>
</dbReference>
<evidence type="ECO:0000313" key="3">
    <source>
        <dbReference type="Proteomes" id="UP000618931"/>
    </source>
</evidence>
<organism evidence="2 3">
    <name type="scientific">Hymenobacter ruricola</name>
    <dbReference type="NCBI Taxonomy" id="2791023"/>
    <lineage>
        <taxon>Bacteria</taxon>
        <taxon>Pseudomonadati</taxon>
        <taxon>Bacteroidota</taxon>
        <taxon>Cytophagia</taxon>
        <taxon>Cytophagales</taxon>
        <taxon>Hymenobacteraceae</taxon>
        <taxon>Hymenobacter</taxon>
    </lineage>
</organism>
<evidence type="ECO:0008006" key="4">
    <source>
        <dbReference type="Google" id="ProtNLM"/>
    </source>
</evidence>
<evidence type="ECO:0000256" key="1">
    <source>
        <dbReference type="SAM" id="Phobius"/>
    </source>
</evidence>
<keyword evidence="1" id="KW-0472">Membrane</keyword>
<sequence length="156" mass="17065">MSLLKVVLLVVGIGVVLFALVLAFALWPRVRDVSAYPALQPLLHRPLPTKRPTTLFQLGNGLYTVRNIALVEQDEYIGEKIAAVPVGTPLTLTGFKYSTNAVSGFTHLLALGEVTLPSGAVVAFEYNWGSIDPDKFTKEHTELPRGAALWQEARPR</sequence>
<evidence type="ECO:0000313" key="2">
    <source>
        <dbReference type="EMBL" id="MBF9221266.1"/>
    </source>
</evidence>
<protein>
    <recommendedName>
        <fullName evidence="4">DUF4178 domain-containing protein</fullName>
    </recommendedName>
</protein>
<dbReference type="RefSeq" id="WP_196292715.1">
    <property type="nucleotide sequence ID" value="NZ_JADQDM010000003.1"/>
</dbReference>